<dbReference type="InterPro" id="IPR019820">
    <property type="entry name" value="Sec-indep_translocase_CS"/>
</dbReference>
<accession>A0A2P5SZB7</accession>
<gene>
    <name evidence="5 6" type="primary">tatC</name>
    <name evidence="6" type="ORF">CRV12_03610</name>
</gene>
<name>A0A2P5SZB7_9GAMM</name>
<dbReference type="GO" id="GO:0033281">
    <property type="term" value="C:TAT protein transport complex"/>
    <property type="evidence" value="ECO:0007669"/>
    <property type="project" value="UniProtKB-UniRule"/>
</dbReference>
<evidence type="ECO:0000256" key="4">
    <source>
        <dbReference type="ARBA" id="ARBA00023136"/>
    </source>
</evidence>
<evidence type="ECO:0000256" key="2">
    <source>
        <dbReference type="ARBA" id="ARBA00022692"/>
    </source>
</evidence>
<keyword evidence="5" id="KW-1003">Cell membrane</keyword>
<comment type="caution">
    <text evidence="6">The sequence shown here is derived from an EMBL/GenBank/DDBJ whole genome shotgun (WGS) entry which is preliminary data.</text>
</comment>
<evidence type="ECO:0000313" key="7">
    <source>
        <dbReference type="Proteomes" id="UP000296153"/>
    </source>
</evidence>
<keyword evidence="2 5" id="KW-0812">Transmembrane</keyword>
<evidence type="ECO:0000256" key="5">
    <source>
        <dbReference type="HAMAP-Rule" id="MF_00902"/>
    </source>
</evidence>
<dbReference type="HAMAP" id="MF_00902">
    <property type="entry name" value="TatC"/>
    <property type="match status" value="1"/>
</dbReference>
<dbReference type="Proteomes" id="UP000296153">
    <property type="component" value="Unassembled WGS sequence"/>
</dbReference>
<comment type="function">
    <text evidence="5">Part of the twin-arginine translocation (Tat) system that transports large folded proteins containing a characteristic twin-arginine motif in their signal peptide across membranes. Together with TatB, TatC is part of a receptor directly interacting with Tat signal peptides.</text>
</comment>
<feature type="transmembrane region" description="Helical" evidence="5">
    <location>
        <begin position="192"/>
        <end position="209"/>
    </location>
</feature>
<feature type="transmembrane region" description="Helical" evidence="5">
    <location>
        <begin position="157"/>
        <end position="180"/>
    </location>
</feature>
<reference evidence="6 7" key="1">
    <citation type="journal article" date="2018" name="Genome Biol. Evol.">
        <title>Cladogenesis and Genomic Streamlining in Extracellular Endosymbionts of Tropical Stink Bugs.</title>
        <authorList>
            <person name="Otero-Bravo A."/>
            <person name="Goffredi S."/>
            <person name="Sabree Z.L."/>
        </authorList>
    </citation>
    <scope>NUCLEOTIDE SEQUENCE [LARGE SCALE GENOMIC DNA]</scope>
    <source>
        <strain evidence="6 7">SoEE</strain>
    </source>
</reference>
<dbReference type="AlphaFoldDB" id="A0A2P5SZB7"/>
<dbReference type="OrthoDB" id="9777044at2"/>
<dbReference type="NCBIfam" id="TIGR00945">
    <property type="entry name" value="tatC"/>
    <property type="match status" value="1"/>
</dbReference>
<keyword evidence="3 5" id="KW-1133">Transmembrane helix</keyword>
<feature type="transmembrane region" description="Helical" evidence="5">
    <location>
        <begin position="20"/>
        <end position="38"/>
    </location>
</feature>
<feature type="transmembrane region" description="Helical" evidence="5">
    <location>
        <begin position="107"/>
        <end position="129"/>
    </location>
</feature>
<dbReference type="RefSeq" id="WP_136131298.1">
    <property type="nucleotide sequence ID" value="NZ_PDKT01000006.1"/>
</dbReference>
<evidence type="ECO:0000313" key="6">
    <source>
        <dbReference type="EMBL" id="PPI87675.1"/>
    </source>
</evidence>
<dbReference type="PRINTS" id="PR01840">
    <property type="entry name" value="TATCFAMILY"/>
</dbReference>
<keyword evidence="5" id="KW-0813">Transport</keyword>
<dbReference type="Pfam" id="PF00902">
    <property type="entry name" value="TatC"/>
    <property type="match status" value="1"/>
</dbReference>
<dbReference type="GO" id="GO:0065002">
    <property type="term" value="P:intracellular protein transmembrane transport"/>
    <property type="evidence" value="ECO:0007669"/>
    <property type="project" value="TreeGrafter"/>
</dbReference>
<keyword evidence="5" id="KW-0653">Protein transport</keyword>
<organism evidence="6 7">
    <name type="scientific">Candidatus Pantoea edessiphila</name>
    <dbReference type="NCBI Taxonomy" id="2044610"/>
    <lineage>
        <taxon>Bacteria</taxon>
        <taxon>Pseudomonadati</taxon>
        <taxon>Pseudomonadota</taxon>
        <taxon>Gammaproteobacteria</taxon>
        <taxon>Enterobacterales</taxon>
        <taxon>Erwiniaceae</taxon>
        <taxon>Pantoea</taxon>
    </lineage>
</organism>
<feature type="transmembrane region" description="Helical" evidence="5">
    <location>
        <begin position="215"/>
        <end position="236"/>
    </location>
</feature>
<dbReference type="EMBL" id="PDKT01000006">
    <property type="protein sequence ID" value="PPI87675.1"/>
    <property type="molecule type" value="Genomic_DNA"/>
</dbReference>
<proteinExistence type="inferred from homology"/>
<feature type="transmembrane region" description="Helical" evidence="5">
    <location>
        <begin position="74"/>
        <end position="95"/>
    </location>
</feature>
<keyword evidence="4 5" id="KW-0472">Membrane</keyword>
<dbReference type="PROSITE" id="PS01218">
    <property type="entry name" value="TATC"/>
    <property type="match status" value="1"/>
</dbReference>
<sequence>MIIENNQLFVDHLIELRKRLLNCLIAIVIIFLALIYFANDIYNLVALPLIHQMPIGTKMITTDITSSFITPIKITFIVSIFISVPIVFYQIWVFVAPALYNHERTLLKYIIIFGTFLFYIGIIFAYFIILPTTFKFFIKTLPKGITFATDITNYFNFVIWLFIVCGLSFEIPIVITLLCWAGITNTENLKKNRSYIFISTFIIGMLLTPDVISQIFLAVSLYFLLQIGLFFSNKFLKNKLFSYSHYIEKNN</sequence>
<dbReference type="InterPro" id="IPR002033">
    <property type="entry name" value="TatC"/>
</dbReference>
<dbReference type="PANTHER" id="PTHR30371">
    <property type="entry name" value="SEC-INDEPENDENT PROTEIN TRANSLOCASE PROTEIN TATC"/>
    <property type="match status" value="1"/>
</dbReference>
<dbReference type="GO" id="GO:0043953">
    <property type="term" value="P:protein transport by the Tat complex"/>
    <property type="evidence" value="ECO:0007669"/>
    <property type="project" value="UniProtKB-UniRule"/>
</dbReference>
<comment type="similarity">
    <text evidence="5">Belongs to the TatC family.</text>
</comment>
<dbReference type="PANTHER" id="PTHR30371:SF0">
    <property type="entry name" value="SEC-INDEPENDENT PROTEIN TRANSLOCASE PROTEIN TATC, CHLOROPLASTIC-RELATED"/>
    <property type="match status" value="1"/>
</dbReference>
<evidence type="ECO:0000256" key="1">
    <source>
        <dbReference type="ARBA" id="ARBA00004141"/>
    </source>
</evidence>
<comment type="subunit">
    <text evidence="5">The Tat system comprises two distinct complexes: a TatABC complex, containing multiple copies of TatA, TatB and TatC subunits, and a separate TatA complex, containing only TatA subunits. Substrates initially bind to the TatABC complex, which probably triggers association of the separate TatA complex to form the active translocon.</text>
</comment>
<comment type="subcellular location">
    <subcellularLocation>
        <location evidence="5">Cell membrane</location>
        <topology evidence="5">Multi-pass membrane protein</topology>
    </subcellularLocation>
    <subcellularLocation>
        <location evidence="1">Membrane</location>
        <topology evidence="1">Multi-pass membrane protein</topology>
    </subcellularLocation>
</comment>
<dbReference type="GO" id="GO:0009977">
    <property type="term" value="F:proton motive force dependent protein transmembrane transporter activity"/>
    <property type="evidence" value="ECO:0007669"/>
    <property type="project" value="TreeGrafter"/>
</dbReference>
<protein>
    <recommendedName>
        <fullName evidence="5">Sec-independent protein translocase protein TatC</fullName>
    </recommendedName>
</protein>
<evidence type="ECO:0000256" key="3">
    <source>
        <dbReference type="ARBA" id="ARBA00022989"/>
    </source>
</evidence>
<keyword evidence="5" id="KW-0811">Translocation</keyword>